<dbReference type="InParanoid" id="A0A0R0KEP3"/>
<evidence type="ECO:0000313" key="2">
    <source>
        <dbReference type="EnsemblPlants" id="KRH62629"/>
    </source>
</evidence>
<dbReference type="Gramene" id="KRH62629">
    <property type="protein sequence ID" value="KRH62629"/>
    <property type="gene ID" value="GLYMA_04G120700"/>
</dbReference>
<proteinExistence type="predicted"/>
<protein>
    <submittedName>
        <fullName evidence="1 2">Uncharacterized protein</fullName>
    </submittedName>
</protein>
<sequence>MPHIKENRQTIQHPKKTVCNRDFGCNIKVFGLYEATIAATLVTFTCNFFQCQRIRQNHDGDHYLKP</sequence>
<name>A0A0R0KEP3_SOYBN</name>
<gene>
    <name evidence="1" type="ORF">GLYMA_04G120700</name>
</gene>
<keyword evidence="3" id="KW-1185">Reference proteome</keyword>
<dbReference type="Proteomes" id="UP000008827">
    <property type="component" value="Chromosome 4"/>
</dbReference>
<dbReference type="AlphaFoldDB" id="A0A0R0KEP3"/>
<dbReference type="EMBL" id="CM000837">
    <property type="protein sequence ID" value="KRH62629.1"/>
    <property type="molecule type" value="Genomic_DNA"/>
</dbReference>
<accession>A0A0R0KEP3</accession>
<reference evidence="2" key="2">
    <citation type="submission" date="2018-02" db="UniProtKB">
        <authorList>
            <consortium name="EnsemblPlants"/>
        </authorList>
    </citation>
    <scope>IDENTIFICATION</scope>
    <source>
        <strain evidence="2">Williams 82</strain>
    </source>
</reference>
<evidence type="ECO:0000313" key="1">
    <source>
        <dbReference type="EMBL" id="KRH62629.1"/>
    </source>
</evidence>
<reference evidence="1" key="3">
    <citation type="submission" date="2018-07" db="EMBL/GenBank/DDBJ databases">
        <title>WGS assembly of Glycine max.</title>
        <authorList>
            <person name="Schmutz J."/>
            <person name="Cannon S."/>
            <person name="Schlueter J."/>
            <person name="Ma J."/>
            <person name="Mitros T."/>
            <person name="Nelson W."/>
            <person name="Hyten D."/>
            <person name="Song Q."/>
            <person name="Thelen J."/>
            <person name="Cheng J."/>
            <person name="Xu D."/>
            <person name="Hellsten U."/>
            <person name="May G."/>
            <person name="Yu Y."/>
            <person name="Sakurai T."/>
            <person name="Umezawa T."/>
            <person name="Bhattacharyya M."/>
            <person name="Sandhu D."/>
            <person name="Valliyodan B."/>
            <person name="Lindquist E."/>
            <person name="Peto M."/>
            <person name="Grant D."/>
            <person name="Shu S."/>
            <person name="Goodstein D."/>
            <person name="Barry K."/>
            <person name="Futrell-Griggs M."/>
            <person name="Abernathy B."/>
            <person name="Du J."/>
            <person name="Tian Z."/>
            <person name="Zhu L."/>
            <person name="Gill N."/>
            <person name="Joshi T."/>
            <person name="Libault M."/>
            <person name="Sethuraman A."/>
            <person name="Zhang X."/>
            <person name="Shinozaki K."/>
            <person name="Nguyen H."/>
            <person name="Wing R."/>
            <person name="Cregan P."/>
            <person name="Specht J."/>
            <person name="Grimwood J."/>
            <person name="Rokhsar D."/>
            <person name="Stacey G."/>
            <person name="Shoemaker R."/>
            <person name="Jackson S."/>
        </authorList>
    </citation>
    <scope>NUCLEOTIDE SEQUENCE</scope>
    <source>
        <tissue evidence="1">Callus</tissue>
    </source>
</reference>
<organism evidence="1">
    <name type="scientific">Glycine max</name>
    <name type="common">Soybean</name>
    <name type="synonym">Glycine hispida</name>
    <dbReference type="NCBI Taxonomy" id="3847"/>
    <lineage>
        <taxon>Eukaryota</taxon>
        <taxon>Viridiplantae</taxon>
        <taxon>Streptophyta</taxon>
        <taxon>Embryophyta</taxon>
        <taxon>Tracheophyta</taxon>
        <taxon>Spermatophyta</taxon>
        <taxon>Magnoliopsida</taxon>
        <taxon>eudicotyledons</taxon>
        <taxon>Gunneridae</taxon>
        <taxon>Pentapetalae</taxon>
        <taxon>rosids</taxon>
        <taxon>fabids</taxon>
        <taxon>Fabales</taxon>
        <taxon>Fabaceae</taxon>
        <taxon>Papilionoideae</taxon>
        <taxon>50 kb inversion clade</taxon>
        <taxon>NPAAA clade</taxon>
        <taxon>indigoferoid/millettioid clade</taxon>
        <taxon>Phaseoleae</taxon>
        <taxon>Glycine</taxon>
        <taxon>Glycine subgen. Soja</taxon>
    </lineage>
</organism>
<evidence type="ECO:0000313" key="3">
    <source>
        <dbReference type="Proteomes" id="UP000008827"/>
    </source>
</evidence>
<dbReference type="EnsemblPlants" id="KRH62629">
    <property type="protein sequence ID" value="KRH62629"/>
    <property type="gene ID" value="GLYMA_04G120700"/>
</dbReference>
<reference evidence="1 2" key="1">
    <citation type="journal article" date="2010" name="Nature">
        <title>Genome sequence of the palaeopolyploid soybean.</title>
        <authorList>
            <person name="Schmutz J."/>
            <person name="Cannon S.B."/>
            <person name="Schlueter J."/>
            <person name="Ma J."/>
            <person name="Mitros T."/>
            <person name="Nelson W."/>
            <person name="Hyten D.L."/>
            <person name="Song Q."/>
            <person name="Thelen J.J."/>
            <person name="Cheng J."/>
            <person name="Xu D."/>
            <person name="Hellsten U."/>
            <person name="May G.D."/>
            <person name="Yu Y."/>
            <person name="Sakurai T."/>
            <person name="Umezawa T."/>
            <person name="Bhattacharyya M.K."/>
            <person name="Sandhu D."/>
            <person name="Valliyodan B."/>
            <person name="Lindquist E."/>
            <person name="Peto M."/>
            <person name="Grant D."/>
            <person name="Shu S."/>
            <person name="Goodstein D."/>
            <person name="Barry K."/>
            <person name="Futrell-Griggs M."/>
            <person name="Abernathy B."/>
            <person name="Du J."/>
            <person name="Tian Z."/>
            <person name="Zhu L."/>
            <person name="Gill N."/>
            <person name="Joshi T."/>
            <person name="Libault M."/>
            <person name="Sethuraman A."/>
            <person name="Zhang X.-C."/>
            <person name="Shinozaki K."/>
            <person name="Nguyen H.T."/>
            <person name="Wing R.A."/>
            <person name="Cregan P."/>
            <person name="Specht J."/>
            <person name="Grimwood J."/>
            <person name="Rokhsar D."/>
            <person name="Stacey G."/>
            <person name="Shoemaker R.C."/>
            <person name="Jackson S.A."/>
        </authorList>
    </citation>
    <scope>NUCLEOTIDE SEQUENCE</scope>
    <source>
        <strain evidence="2">cv. Williams 82</strain>
        <tissue evidence="1">Callus</tissue>
    </source>
</reference>